<name>A0A9X6B392_BACCE</name>
<comment type="caution">
    <text evidence="5">The sequence shown here is derived from an EMBL/GenBank/DDBJ whole genome shotgun (WGS) entry which is preliminary data.</text>
</comment>
<evidence type="ECO:0000256" key="1">
    <source>
        <dbReference type="ARBA" id="ARBA00022448"/>
    </source>
</evidence>
<dbReference type="GO" id="GO:0005524">
    <property type="term" value="F:ATP binding"/>
    <property type="evidence" value="ECO:0007669"/>
    <property type="project" value="UniProtKB-KW"/>
</dbReference>
<dbReference type="InterPro" id="IPR017871">
    <property type="entry name" value="ABC_transporter-like_CS"/>
</dbReference>
<dbReference type="RefSeq" id="WP_078187872.1">
    <property type="nucleotide sequence ID" value="NZ_MUAU01000221.1"/>
</dbReference>
<dbReference type="InterPro" id="IPR027417">
    <property type="entry name" value="P-loop_NTPase"/>
</dbReference>
<evidence type="ECO:0000259" key="4">
    <source>
        <dbReference type="PROSITE" id="PS50893"/>
    </source>
</evidence>
<dbReference type="Pfam" id="PF00005">
    <property type="entry name" value="ABC_tran"/>
    <property type="match status" value="1"/>
</dbReference>
<evidence type="ECO:0000256" key="3">
    <source>
        <dbReference type="ARBA" id="ARBA00022840"/>
    </source>
</evidence>
<protein>
    <recommendedName>
        <fullName evidence="4">ABC transporter domain-containing protein</fullName>
    </recommendedName>
</protein>
<dbReference type="PROSITE" id="PS50893">
    <property type="entry name" value="ABC_TRANSPORTER_2"/>
    <property type="match status" value="1"/>
</dbReference>
<reference evidence="5 6" key="1">
    <citation type="submission" date="2017-01" db="EMBL/GenBank/DDBJ databases">
        <title>Bacillus cereus isolates.</title>
        <authorList>
            <person name="Beno S.M."/>
        </authorList>
    </citation>
    <scope>NUCLEOTIDE SEQUENCE [LARGE SCALE GENOMIC DNA]</scope>
    <source>
        <strain evidence="5 6">FSL K6-1030</strain>
    </source>
</reference>
<organism evidence="5 6">
    <name type="scientific">Bacillus cereus</name>
    <dbReference type="NCBI Taxonomy" id="1396"/>
    <lineage>
        <taxon>Bacteria</taxon>
        <taxon>Bacillati</taxon>
        <taxon>Bacillota</taxon>
        <taxon>Bacilli</taxon>
        <taxon>Bacillales</taxon>
        <taxon>Bacillaceae</taxon>
        <taxon>Bacillus</taxon>
        <taxon>Bacillus cereus group</taxon>
    </lineage>
</organism>
<dbReference type="SMART" id="SM00382">
    <property type="entry name" value="AAA"/>
    <property type="match status" value="1"/>
</dbReference>
<dbReference type="EMBL" id="MUAU01000221">
    <property type="protein sequence ID" value="OOR71331.1"/>
    <property type="molecule type" value="Genomic_DNA"/>
</dbReference>
<evidence type="ECO:0000256" key="2">
    <source>
        <dbReference type="ARBA" id="ARBA00022741"/>
    </source>
</evidence>
<proteinExistence type="predicted"/>
<keyword evidence="2" id="KW-0547">Nucleotide-binding</keyword>
<dbReference type="PANTHER" id="PTHR42939">
    <property type="entry name" value="ABC TRANSPORTER ATP-BINDING PROTEIN ALBC-RELATED"/>
    <property type="match status" value="1"/>
</dbReference>
<dbReference type="GO" id="GO:0016887">
    <property type="term" value="F:ATP hydrolysis activity"/>
    <property type="evidence" value="ECO:0007669"/>
    <property type="project" value="InterPro"/>
</dbReference>
<gene>
    <name evidence="5" type="ORF">BLX06_31370</name>
</gene>
<keyword evidence="1" id="KW-0813">Transport</keyword>
<dbReference type="AlphaFoldDB" id="A0A9X6B392"/>
<dbReference type="PROSITE" id="PS00211">
    <property type="entry name" value="ABC_TRANSPORTER_1"/>
    <property type="match status" value="1"/>
</dbReference>
<feature type="domain" description="ABC transporter" evidence="4">
    <location>
        <begin position="2"/>
        <end position="230"/>
    </location>
</feature>
<keyword evidence="3" id="KW-0067">ATP-binding</keyword>
<dbReference type="Proteomes" id="UP000190641">
    <property type="component" value="Unassembled WGS sequence"/>
</dbReference>
<dbReference type="SUPFAM" id="SSF52540">
    <property type="entry name" value="P-loop containing nucleoside triphosphate hydrolases"/>
    <property type="match status" value="1"/>
</dbReference>
<evidence type="ECO:0000313" key="6">
    <source>
        <dbReference type="Proteomes" id="UP000190641"/>
    </source>
</evidence>
<dbReference type="Gene3D" id="3.40.50.300">
    <property type="entry name" value="P-loop containing nucleotide triphosphate hydrolases"/>
    <property type="match status" value="1"/>
</dbReference>
<sequence>MIVVKDLIYQYESTEMDTLKSISLSLKEGEIIGLLGHNGAGKTTLLECLSGIRKIKSGDIHIDNIDDNSYKNISYIPNDLYLYNMLTIQETLIFMGRLYSLSTKDILRKVEPLLKLFSLEEKRNEYIKNLSYGMKQKVALILGIIDSPKYVLLDEPMNGYDALSTKTTKDFLLNYSRNNSAGILLSSHRLDIVEDICDRVYVINQGNVIFEGLVSTLKNDRSFEEALIGIVQGEDINEEK</sequence>
<dbReference type="PANTHER" id="PTHR42939:SF1">
    <property type="entry name" value="ABC TRANSPORTER ATP-BINDING PROTEIN ALBC-RELATED"/>
    <property type="match status" value="1"/>
</dbReference>
<accession>A0A9X6B392</accession>
<evidence type="ECO:0000313" key="5">
    <source>
        <dbReference type="EMBL" id="OOR71331.1"/>
    </source>
</evidence>
<dbReference type="InterPro" id="IPR003593">
    <property type="entry name" value="AAA+_ATPase"/>
</dbReference>
<dbReference type="InterPro" id="IPR003439">
    <property type="entry name" value="ABC_transporter-like_ATP-bd"/>
</dbReference>
<dbReference type="InterPro" id="IPR051782">
    <property type="entry name" value="ABC_Transporter_VariousFunc"/>
</dbReference>